<comment type="subcellular location">
    <subcellularLocation>
        <location evidence="2">Membrane</location>
        <topology evidence="2">Multi-pass membrane protein</topology>
    </subcellularLocation>
</comment>
<feature type="domain" description="PDZ" evidence="12">
    <location>
        <begin position="121"/>
        <end position="174"/>
    </location>
</feature>
<keyword evidence="5 11" id="KW-0812">Transmembrane</keyword>
<evidence type="ECO:0000256" key="10">
    <source>
        <dbReference type="ARBA" id="ARBA00023136"/>
    </source>
</evidence>
<accession>F2JGN4</accession>
<dbReference type="InterPro" id="IPR041489">
    <property type="entry name" value="PDZ_6"/>
</dbReference>
<dbReference type="HOGENOM" id="CLU_025778_1_3_9"/>
<sequence>MIKVIMIILMFACIVIVHEWGHYITAKKCGVLVHEFAVGMGPILWSTKKGETVYSIRLLPIGGFCSMEEEVGESVNPRAMAAKKPWQKLLIVSAGAIMNFVLACVLLSIVVGYQGYGSNEIASLEADMPAVQAGLKVGDQIIAIDGHKVERLSDLSKVLEKEEKAYTLTVKRGSETFTTPITSKWMPKEERSRLGFSPTFIHFNIWENIKSGVIWACLIIAQVWKAFVDLFTGAVGMNQLSGIVGVVNQSAEIWDTSMQSGGLSIAILNMMTIAAALSANLAVVNLFPLPALDGGRIVFVLVEMLRGKPVPPEKEGAVHFIGFVLLMILTVVLIYNDFMRISL</sequence>
<dbReference type="GO" id="GO:0004222">
    <property type="term" value="F:metalloendopeptidase activity"/>
    <property type="evidence" value="ECO:0007669"/>
    <property type="project" value="InterPro"/>
</dbReference>
<keyword evidence="14" id="KW-1185">Reference proteome</keyword>
<dbReference type="STRING" id="642492.Clole_2420"/>
<dbReference type="Gene3D" id="2.30.42.10">
    <property type="match status" value="1"/>
</dbReference>
<evidence type="ECO:0000256" key="5">
    <source>
        <dbReference type="ARBA" id="ARBA00022692"/>
    </source>
</evidence>
<dbReference type="GO" id="GO:0006508">
    <property type="term" value="P:proteolysis"/>
    <property type="evidence" value="ECO:0007669"/>
    <property type="project" value="UniProtKB-KW"/>
</dbReference>
<dbReference type="EMBL" id="CP002582">
    <property type="protein sequence ID" value="ADZ84126.1"/>
    <property type="molecule type" value="Genomic_DNA"/>
</dbReference>
<dbReference type="SUPFAM" id="SSF50156">
    <property type="entry name" value="PDZ domain-like"/>
    <property type="match status" value="1"/>
</dbReference>
<evidence type="ECO:0000313" key="13">
    <source>
        <dbReference type="EMBL" id="ADZ84126.1"/>
    </source>
</evidence>
<keyword evidence="10 11" id="KW-0472">Membrane</keyword>
<name>F2JGN4_CELLD</name>
<keyword evidence="6" id="KW-0378">Hydrolase</keyword>
<evidence type="ECO:0000256" key="7">
    <source>
        <dbReference type="ARBA" id="ARBA00022833"/>
    </source>
</evidence>
<comment type="similarity">
    <text evidence="3">Belongs to the peptidase M50B family.</text>
</comment>
<proteinExistence type="inferred from homology"/>
<gene>
    <name evidence="13" type="ordered locus">Clole_2420</name>
</gene>
<keyword evidence="4 13" id="KW-0645">Protease</keyword>
<dbReference type="InterPro" id="IPR008915">
    <property type="entry name" value="Peptidase_M50"/>
</dbReference>
<evidence type="ECO:0000256" key="4">
    <source>
        <dbReference type="ARBA" id="ARBA00022670"/>
    </source>
</evidence>
<dbReference type="InterPro" id="IPR036034">
    <property type="entry name" value="PDZ_sf"/>
</dbReference>
<dbReference type="PANTHER" id="PTHR42837:SF2">
    <property type="entry name" value="MEMBRANE METALLOPROTEASE ARASP2, CHLOROPLASTIC-RELATED"/>
    <property type="match status" value="1"/>
</dbReference>
<evidence type="ECO:0000313" key="14">
    <source>
        <dbReference type="Proteomes" id="UP000008467"/>
    </source>
</evidence>
<organism evidence="13 14">
    <name type="scientific">Cellulosilyticum lentocellum (strain ATCC 49066 / DSM 5427 / NCIMB 11756 / RHM5)</name>
    <name type="common">Clostridium lentocellum</name>
    <dbReference type="NCBI Taxonomy" id="642492"/>
    <lineage>
        <taxon>Bacteria</taxon>
        <taxon>Bacillati</taxon>
        <taxon>Bacillota</taxon>
        <taxon>Clostridia</taxon>
        <taxon>Lachnospirales</taxon>
        <taxon>Cellulosilyticaceae</taxon>
        <taxon>Cellulosilyticum</taxon>
    </lineage>
</organism>
<feature type="transmembrane region" description="Helical" evidence="11">
    <location>
        <begin position="316"/>
        <end position="335"/>
    </location>
</feature>
<evidence type="ECO:0000256" key="3">
    <source>
        <dbReference type="ARBA" id="ARBA00007931"/>
    </source>
</evidence>
<dbReference type="PROSITE" id="PS50106">
    <property type="entry name" value="PDZ"/>
    <property type="match status" value="1"/>
</dbReference>
<evidence type="ECO:0000256" key="8">
    <source>
        <dbReference type="ARBA" id="ARBA00022989"/>
    </source>
</evidence>
<dbReference type="Proteomes" id="UP000008467">
    <property type="component" value="Chromosome"/>
</dbReference>
<keyword evidence="8 11" id="KW-1133">Transmembrane helix</keyword>
<dbReference type="Pfam" id="PF17820">
    <property type="entry name" value="PDZ_6"/>
    <property type="match status" value="1"/>
</dbReference>
<evidence type="ECO:0000259" key="12">
    <source>
        <dbReference type="PROSITE" id="PS50106"/>
    </source>
</evidence>
<dbReference type="Pfam" id="PF02163">
    <property type="entry name" value="Peptidase_M50"/>
    <property type="match status" value="1"/>
</dbReference>
<dbReference type="InterPro" id="IPR001478">
    <property type="entry name" value="PDZ"/>
</dbReference>
<reference evidence="13 14" key="1">
    <citation type="journal article" date="2011" name="J. Bacteriol.">
        <title>Complete genome sequence of the cellulose-degrading bacterium Cellulosilyticum lentocellum.</title>
        <authorList>
            <consortium name="US DOE Joint Genome Institute"/>
            <person name="Miller D.A."/>
            <person name="Suen G."/>
            <person name="Bruce D."/>
            <person name="Copeland A."/>
            <person name="Cheng J.F."/>
            <person name="Detter C."/>
            <person name="Goodwin L.A."/>
            <person name="Han C.S."/>
            <person name="Hauser L.J."/>
            <person name="Land M.L."/>
            <person name="Lapidus A."/>
            <person name="Lucas S."/>
            <person name="Meincke L."/>
            <person name="Pitluck S."/>
            <person name="Tapia R."/>
            <person name="Teshima H."/>
            <person name="Woyke T."/>
            <person name="Fox B.G."/>
            <person name="Angert E.R."/>
            <person name="Currie C.R."/>
        </authorList>
    </citation>
    <scope>NUCLEOTIDE SEQUENCE [LARGE SCALE GENOMIC DNA]</scope>
    <source>
        <strain evidence="14">ATCC 49066 / DSM 5427 / NCIMB 11756 / RHM5</strain>
    </source>
</reference>
<feature type="transmembrane region" description="Helical" evidence="11">
    <location>
        <begin position="89"/>
        <end position="113"/>
    </location>
</feature>
<evidence type="ECO:0000256" key="11">
    <source>
        <dbReference type="SAM" id="Phobius"/>
    </source>
</evidence>
<evidence type="ECO:0000256" key="1">
    <source>
        <dbReference type="ARBA" id="ARBA00001947"/>
    </source>
</evidence>
<dbReference type="AlphaFoldDB" id="F2JGN4"/>
<dbReference type="GO" id="GO:0016020">
    <property type="term" value="C:membrane"/>
    <property type="evidence" value="ECO:0007669"/>
    <property type="project" value="UniProtKB-SubCell"/>
</dbReference>
<comment type="cofactor">
    <cofactor evidence="1">
        <name>Zn(2+)</name>
        <dbReference type="ChEBI" id="CHEBI:29105"/>
    </cofactor>
</comment>
<keyword evidence="7" id="KW-0862">Zinc</keyword>
<evidence type="ECO:0000256" key="6">
    <source>
        <dbReference type="ARBA" id="ARBA00022801"/>
    </source>
</evidence>
<dbReference type="PANTHER" id="PTHR42837">
    <property type="entry name" value="REGULATOR OF SIGMA-E PROTEASE RSEP"/>
    <property type="match status" value="1"/>
</dbReference>
<dbReference type="CDD" id="cd06163">
    <property type="entry name" value="S2P-M50_PDZ_RseP-like"/>
    <property type="match status" value="1"/>
</dbReference>
<dbReference type="KEGG" id="cle:Clole_2420"/>
<feature type="transmembrane region" description="Helical" evidence="11">
    <location>
        <begin position="266"/>
        <end position="287"/>
    </location>
</feature>
<dbReference type="SMART" id="SM00228">
    <property type="entry name" value="PDZ"/>
    <property type="match status" value="1"/>
</dbReference>
<dbReference type="eggNOG" id="COG0750">
    <property type="taxonomic scope" value="Bacteria"/>
</dbReference>
<keyword evidence="9 13" id="KW-0482">Metalloprotease</keyword>
<evidence type="ECO:0000256" key="9">
    <source>
        <dbReference type="ARBA" id="ARBA00023049"/>
    </source>
</evidence>
<dbReference type="InterPro" id="IPR004387">
    <property type="entry name" value="Pept_M50_Zn"/>
</dbReference>
<protein>
    <submittedName>
        <fullName evidence="13">Membrane-associated zinc metalloprotease</fullName>
    </submittedName>
</protein>
<evidence type="ECO:0000256" key="2">
    <source>
        <dbReference type="ARBA" id="ARBA00004141"/>
    </source>
</evidence>